<dbReference type="Proteomes" id="UP000299102">
    <property type="component" value="Unassembled WGS sequence"/>
</dbReference>
<evidence type="ECO:0000313" key="2">
    <source>
        <dbReference type="Proteomes" id="UP000299102"/>
    </source>
</evidence>
<sequence length="182" mass="20465">MVHASNYCRRFVGPVLLRPFRLDNDAEQNRIAIVPHTAAAGRARNLRSDLGPVGSYDTLLIRSLTDSELDTLAACIGLFCYGGQSIRPRWPDGDITHAIVIGGEFLKRSSMQAWRGGTRAGGRADGRIAARPLNINRETQEQQPRPARHARAPLRYRQFLQFYRTIIVTRDDERRSTIIGLL</sequence>
<dbReference type="AlphaFoldDB" id="A0A4C1Y572"/>
<dbReference type="EMBL" id="BGZK01001082">
    <property type="protein sequence ID" value="GBP70650.1"/>
    <property type="molecule type" value="Genomic_DNA"/>
</dbReference>
<protein>
    <submittedName>
        <fullName evidence="1">Uncharacterized protein</fullName>
    </submittedName>
</protein>
<evidence type="ECO:0000313" key="1">
    <source>
        <dbReference type="EMBL" id="GBP70650.1"/>
    </source>
</evidence>
<reference evidence="1 2" key="1">
    <citation type="journal article" date="2019" name="Commun. Biol.">
        <title>The bagworm genome reveals a unique fibroin gene that provides high tensile strength.</title>
        <authorList>
            <person name="Kono N."/>
            <person name="Nakamura H."/>
            <person name="Ohtoshi R."/>
            <person name="Tomita M."/>
            <person name="Numata K."/>
            <person name="Arakawa K."/>
        </authorList>
    </citation>
    <scope>NUCLEOTIDE SEQUENCE [LARGE SCALE GENOMIC DNA]</scope>
</reference>
<accession>A0A4C1Y572</accession>
<keyword evidence="2" id="KW-1185">Reference proteome</keyword>
<comment type="caution">
    <text evidence="1">The sequence shown here is derived from an EMBL/GenBank/DDBJ whole genome shotgun (WGS) entry which is preliminary data.</text>
</comment>
<gene>
    <name evidence="1" type="ORF">EVAR_88824_1</name>
</gene>
<name>A0A4C1Y572_EUMVA</name>
<proteinExistence type="predicted"/>
<organism evidence="1 2">
    <name type="scientific">Eumeta variegata</name>
    <name type="common">Bagworm moth</name>
    <name type="synonym">Eumeta japonica</name>
    <dbReference type="NCBI Taxonomy" id="151549"/>
    <lineage>
        <taxon>Eukaryota</taxon>
        <taxon>Metazoa</taxon>
        <taxon>Ecdysozoa</taxon>
        <taxon>Arthropoda</taxon>
        <taxon>Hexapoda</taxon>
        <taxon>Insecta</taxon>
        <taxon>Pterygota</taxon>
        <taxon>Neoptera</taxon>
        <taxon>Endopterygota</taxon>
        <taxon>Lepidoptera</taxon>
        <taxon>Glossata</taxon>
        <taxon>Ditrysia</taxon>
        <taxon>Tineoidea</taxon>
        <taxon>Psychidae</taxon>
        <taxon>Oiketicinae</taxon>
        <taxon>Eumeta</taxon>
    </lineage>
</organism>